<evidence type="ECO:0000313" key="1">
    <source>
        <dbReference type="EMBL" id="EJN57622.1"/>
    </source>
</evidence>
<sequence>MCHSRGFTDCPVATVRIEQETVHCLFVPDERISTDQQ</sequence>
<evidence type="ECO:0000313" key="2">
    <source>
        <dbReference type="Proteomes" id="UP000007813"/>
    </source>
</evidence>
<gene>
    <name evidence="1" type="ORF">HSB1_39830</name>
</gene>
<accession>J3ETT2</accession>
<name>J3ETT2_9EURY</name>
<proteinExistence type="predicted"/>
<reference evidence="1 2" key="1">
    <citation type="journal article" date="2012" name="J. Bacteriol.">
        <title>Draft Genome Sequence of the Extremely Halophilic Archaeon Halogranum salarium B-1T.</title>
        <authorList>
            <person name="Kim K.K."/>
            <person name="Lee K.C."/>
            <person name="Lee J.S."/>
        </authorList>
    </citation>
    <scope>NUCLEOTIDE SEQUENCE [LARGE SCALE GENOMIC DNA]</scope>
    <source>
        <strain evidence="1 2">B-1</strain>
    </source>
</reference>
<dbReference type="EMBL" id="ALJD01000012">
    <property type="protein sequence ID" value="EJN57622.1"/>
    <property type="molecule type" value="Genomic_DNA"/>
</dbReference>
<dbReference type="Proteomes" id="UP000007813">
    <property type="component" value="Unassembled WGS sequence"/>
</dbReference>
<comment type="caution">
    <text evidence="1">The sequence shown here is derived from an EMBL/GenBank/DDBJ whole genome shotgun (WGS) entry which is preliminary data.</text>
</comment>
<organism evidence="1 2">
    <name type="scientific">Halogranum salarium B-1</name>
    <dbReference type="NCBI Taxonomy" id="1210908"/>
    <lineage>
        <taxon>Archaea</taxon>
        <taxon>Methanobacteriati</taxon>
        <taxon>Methanobacteriota</taxon>
        <taxon>Stenosarchaea group</taxon>
        <taxon>Halobacteria</taxon>
        <taxon>Halobacteriales</taxon>
        <taxon>Haloferacaceae</taxon>
    </lineage>
</organism>
<dbReference type="AlphaFoldDB" id="J3ETT2"/>
<protein>
    <submittedName>
        <fullName evidence="1">Uncharacterized protein</fullName>
    </submittedName>
</protein>